<comment type="caution">
    <text evidence="1">The sequence shown here is derived from an EMBL/GenBank/DDBJ whole genome shotgun (WGS) entry which is preliminary data.</text>
</comment>
<gene>
    <name evidence="1" type="ORF">RJ641_023583</name>
</gene>
<dbReference type="EMBL" id="JBAMMX010000028">
    <property type="protein sequence ID" value="KAK6911490.1"/>
    <property type="molecule type" value="Genomic_DNA"/>
</dbReference>
<dbReference type="AlphaFoldDB" id="A0AAN8YSY3"/>
<name>A0AAN8YSY3_9MAGN</name>
<proteinExistence type="predicted"/>
<keyword evidence="2" id="KW-1185">Reference proteome</keyword>
<reference evidence="1 2" key="1">
    <citation type="submission" date="2023-12" db="EMBL/GenBank/DDBJ databases">
        <title>A high-quality genome assembly for Dillenia turbinata (Dilleniales).</title>
        <authorList>
            <person name="Chanderbali A."/>
        </authorList>
    </citation>
    <scope>NUCLEOTIDE SEQUENCE [LARGE SCALE GENOMIC DNA]</scope>
    <source>
        <strain evidence="1">LSX21</strain>
        <tissue evidence="1">Leaf</tissue>
    </source>
</reference>
<accession>A0AAN8YSY3</accession>
<protein>
    <submittedName>
        <fullName evidence="1">Uncharacterized protein</fullName>
    </submittedName>
</protein>
<dbReference type="Proteomes" id="UP001370490">
    <property type="component" value="Unassembled WGS sequence"/>
</dbReference>
<organism evidence="1 2">
    <name type="scientific">Dillenia turbinata</name>
    <dbReference type="NCBI Taxonomy" id="194707"/>
    <lineage>
        <taxon>Eukaryota</taxon>
        <taxon>Viridiplantae</taxon>
        <taxon>Streptophyta</taxon>
        <taxon>Embryophyta</taxon>
        <taxon>Tracheophyta</taxon>
        <taxon>Spermatophyta</taxon>
        <taxon>Magnoliopsida</taxon>
        <taxon>eudicotyledons</taxon>
        <taxon>Gunneridae</taxon>
        <taxon>Pentapetalae</taxon>
        <taxon>Dilleniales</taxon>
        <taxon>Dilleniaceae</taxon>
        <taxon>Dillenia</taxon>
    </lineage>
</organism>
<sequence>MTHAPLDSFNFVGGIAIEINAVNYFSLQPPLCRGTSSSKVTELFYRGQMNSIIDAYWHFNLPSPFRACLKKNPILLDNEYLNRTNRSVIRDITRKAFQIPHVGYWACQFDIAHLISSYPRINKFDLLAICQEFQI</sequence>
<evidence type="ECO:0000313" key="2">
    <source>
        <dbReference type="Proteomes" id="UP001370490"/>
    </source>
</evidence>
<evidence type="ECO:0000313" key="1">
    <source>
        <dbReference type="EMBL" id="KAK6911490.1"/>
    </source>
</evidence>